<dbReference type="SUPFAM" id="SSF53756">
    <property type="entry name" value="UDP-Glycosyltransferase/glycogen phosphorylase"/>
    <property type="match status" value="1"/>
</dbReference>
<organism evidence="1 2">
    <name type="scientific">Halomonas campaniensis</name>
    <dbReference type="NCBI Taxonomy" id="213554"/>
    <lineage>
        <taxon>Bacteria</taxon>
        <taxon>Pseudomonadati</taxon>
        <taxon>Pseudomonadota</taxon>
        <taxon>Gammaproteobacteria</taxon>
        <taxon>Oceanospirillales</taxon>
        <taxon>Halomonadaceae</taxon>
        <taxon>Halomonas</taxon>
    </lineage>
</organism>
<dbReference type="RefSeq" id="WP_088702270.1">
    <property type="nucleotide sequence ID" value="NZ_JPUA01000051.1"/>
</dbReference>
<gene>
    <name evidence="1" type="ORF">JI62_22200</name>
</gene>
<name>A0A246RUJ5_9GAMM</name>
<reference evidence="1 2" key="1">
    <citation type="submission" date="2014-08" db="EMBL/GenBank/DDBJ databases">
        <title>Draft genome sequence of a novel L-asparaginase producing marine bacterium, Halomonas campaniensis.</title>
        <authorList>
            <person name="Sundarakrishnan B."/>
            <person name="Moushumi Priya A."/>
            <person name="Raman G."/>
            <person name="Sakthivel N."/>
            <person name="Park S."/>
            <person name="Jayachandran S."/>
        </authorList>
    </citation>
    <scope>NUCLEOTIDE SEQUENCE [LARGE SCALE GENOMIC DNA]</scope>
    <source>
        <strain evidence="1 2">SK03</strain>
    </source>
</reference>
<comment type="caution">
    <text evidence="1">The sequence shown here is derived from an EMBL/GenBank/DDBJ whole genome shotgun (WGS) entry which is preliminary data.</text>
</comment>
<evidence type="ECO:0000313" key="1">
    <source>
        <dbReference type="EMBL" id="OWV27549.1"/>
    </source>
</evidence>
<dbReference type="Proteomes" id="UP000197334">
    <property type="component" value="Unassembled WGS sequence"/>
</dbReference>
<evidence type="ECO:0000313" key="2">
    <source>
        <dbReference type="Proteomes" id="UP000197334"/>
    </source>
</evidence>
<accession>A0A246RUJ5</accession>
<dbReference type="InterPro" id="IPR043148">
    <property type="entry name" value="TagF_C"/>
</dbReference>
<proteinExistence type="predicted"/>
<dbReference type="EMBL" id="JPUA01000051">
    <property type="protein sequence ID" value="OWV27549.1"/>
    <property type="molecule type" value="Genomic_DNA"/>
</dbReference>
<dbReference type="OrthoDB" id="549482at2"/>
<dbReference type="AlphaFoldDB" id="A0A246RUJ5"/>
<keyword evidence="2" id="KW-1185">Reference proteome</keyword>
<dbReference type="SUPFAM" id="SSF51197">
    <property type="entry name" value="Clavaminate synthase-like"/>
    <property type="match status" value="1"/>
</dbReference>
<sequence>MFADEKFAVFDEIVSSVPDSYELTYSPLIRESFLFCLKEVNRKEVVAFKGSMTLSGVKPNSYPEKKVIKKVGYFFDEEFLKNIIKGFESKGLEVEKLELLPAKFKKVLSNKQKEEIDFFDSMLQECFGTSIRSSLEERFYLMNGMVADYYNLLKNSGVDALIFRVYYGLYYFPIILACKMLGITVIDVQHGINGFKHPCYSRFKKNEVGSPLLPDVFWTWSDMATEMLIKDSHIAAGASIVEGGNPIFSTHLHGKGKKVLYTHQPQSKGIPIPIEEIKRVAEIKKREVVIRPHPLHVNEAKEVFDLLKKEGVKAKIEDPNKITINDSLSQSSVHITYSSTCALDALNFGIPSVYCHDYIGDVEKEFATGLLFKLDEINKKNMFPSPSKRVDYSFGNAEKIGVGIKLLLNQKEEVLSGHDVNAGRWGYVLKNKKIDMTDIVEINNETVDYIRGLSFLDIKERCSEITFANLDDVEKVSACLDKTGIVIIPEFITKEVFSDIEKVINDLNERMQCFFSSGKNLEESEKMLIQKDVAKLSGYDQLSSYGKAVAQVRLGKVGQDRGMIDIFNVDLAYPSLKKLRKIYEDSNLLRVVSIGDTFASCKNLNFYLNEGVTETRGFHADSYRPQLKAFIYLTDCISLEDGPYTYVQESHKDSKYRRFNIDVSSVLPNRTEAPFVEKEKITPVMAKKGALVISDQSGFHRGFPQNKGHRRAVAVMNIR</sequence>
<protein>
    <submittedName>
        <fullName evidence="1">Uncharacterized protein</fullName>
    </submittedName>
</protein>
<dbReference type="Gene3D" id="3.40.50.12580">
    <property type="match status" value="1"/>
</dbReference>
<dbReference type="Gene3D" id="2.60.120.620">
    <property type="entry name" value="q2cbj1_9rhob like domain"/>
    <property type="match status" value="1"/>
</dbReference>